<sequence>MPRAAQDGLGWQQTPLYLIPVWTRNPSTSAIESVARKQLKTPSEDPCIVTFHAAGLFSKVYLIRTVGHSFIMRVTLPVYPRHKTRAEVVTLRWVHANTSVPVPKVFGFDDSNDNEIGFEWILMEYMQGTSARKRWRTMSMEQKVALTRRFAAFQFELSGLGKQEPAFKRIGTLDSPEIDLEVESQAPQTVASPWRLVSHEFFMGDHLEYDIPRGPFRSSHDWLSAVLTIIIRHQTLVLEKSEDEDDIEEAEDILPVAQSLLALLPKIFSPDLTNLEPTALHHHDLNLNNILVNEQGEVTAVLDWECVSALPLWMMSEVPKFLDGQSRQDEPQRNSYTDETPKEVGTEADERNDSHDLDNEGKNELYWIHRMEYETTQLRRVYKTRLKELCPEWAEEKPLENDFYEVVSQCDTALSGNVKHFHFWQLCRSAENGCASCGILKAAIDRLILRESTDLLAKYRTFSGLRWVGRPGLLYCRLSTGEVHPIHIHRAFGAPCPEEWQSAFPAVSKDPIWIQDRIKECAESHTTCPKSDENPLLPTRILDLGSSFDSSTLEAPVKVLINTDNKRGRYIALSHRWGKPSSMQVKLTTLQQVSTTY</sequence>
<reference evidence="3 4" key="1">
    <citation type="submission" date="2019-06" db="EMBL/GenBank/DDBJ databases">
        <title>Draft genome sequence of the filamentous fungus Phialemoniopsis curvata isolated from diesel fuel.</title>
        <authorList>
            <person name="Varaljay V.A."/>
            <person name="Lyon W.J."/>
            <person name="Crouch A.L."/>
            <person name="Drake C.E."/>
            <person name="Hollomon J.M."/>
            <person name="Nadeau L.J."/>
            <person name="Nunn H.S."/>
            <person name="Stevenson B.S."/>
            <person name="Bojanowski C.L."/>
            <person name="Crookes-Goodson W.J."/>
        </authorList>
    </citation>
    <scope>NUCLEOTIDE SEQUENCE [LARGE SCALE GENOMIC DNA]</scope>
    <source>
        <strain evidence="3 4">D216</strain>
    </source>
</reference>
<evidence type="ECO:0000259" key="2">
    <source>
        <dbReference type="Pfam" id="PF01636"/>
    </source>
</evidence>
<evidence type="ECO:0000313" key="4">
    <source>
        <dbReference type="Proteomes" id="UP000319257"/>
    </source>
</evidence>
<dbReference type="InParanoid" id="A0A507ASL0"/>
<keyword evidence="4" id="KW-1185">Reference proteome</keyword>
<feature type="compositionally biased region" description="Basic and acidic residues" evidence="1">
    <location>
        <begin position="339"/>
        <end position="358"/>
    </location>
</feature>
<dbReference type="GeneID" id="41974074"/>
<proteinExistence type="predicted"/>
<dbReference type="InterPro" id="IPR011009">
    <property type="entry name" value="Kinase-like_dom_sf"/>
</dbReference>
<dbReference type="OrthoDB" id="10003767at2759"/>
<dbReference type="RefSeq" id="XP_030994693.1">
    <property type="nucleotide sequence ID" value="XM_031141281.1"/>
</dbReference>
<evidence type="ECO:0000256" key="1">
    <source>
        <dbReference type="SAM" id="MobiDB-lite"/>
    </source>
</evidence>
<dbReference type="Gene3D" id="3.30.200.20">
    <property type="entry name" value="Phosphorylase Kinase, domain 1"/>
    <property type="match status" value="1"/>
</dbReference>
<dbReference type="PANTHER" id="PTHR21310">
    <property type="entry name" value="AMINOGLYCOSIDE PHOSPHOTRANSFERASE-RELATED-RELATED"/>
    <property type="match status" value="1"/>
</dbReference>
<dbReference type="Gene3D" id="3.90.1200.10">
    <property type="match status" value="1"/>
</dbReference>
<dbReference type="SUPFAM" id="SSF56112">
    <property type="entry name" value="Protein kinase-like (PK-like)"/>
    <property type="match status" value="1"/>
</dbReference>
<dbReference type="InterPro" id="IPR051678">
    <property type="entry name" value="AGP_Transferase"/>
</dbReference>
<comment type="caution">
    <text evidence="3">The sequence shown here is derived from an EMBL/GenBank/DDBJ whole genome shotgun (WGS) entry which is preliminary data.</text>
</comment>
<dbReference type="STRING" id="1093900.A0A507ASL0"/>
<dbReference type="AlphaFoldDB" id="A0A507ASL0"/>
<dbReference type="Proteomes" id="UP000319257">
    <property type="component" value="Unassembled WGS sequence"/>
</dbReference>
<accession>A0A507ASL0</accession>
<dbReference type="EMBL" id="SKBQ01000038">
    <property type="protein sequence ID" value="TPX12982.1"/>
    <property type="molecule type" value="Genomic_DNA"/>
</dbReference>
<dbReference type="PANTHER" id="PTHR21310:SF13">
    <property type="entry name" value="AMINOGLYCOSIDE PHOSPHOTRANSFERASE DOMAIN-CONTAINING PROTEIN"/>
    <property type="match status" value="1"/>
</dbReference>
<protein>
    <recommendedName>
        <fullName evidence="2">Aminoglycoside phosphotransferase domain-containing protein</fullName>
    </recommendedName>
</protein>
<organism evidence="3 4">
    <name type="scientific">Thyridium curvatum</name>
    <dbReference type="NCBI Taxonomy" id="1093900"/>
    <lineage>
        <taxon>Eukaryota</taxon>
        <taxon>Fungi</taxon>
        <taxon>Dikarya</taxon>
        <taxon>Ascomycota</taxon>
        <taxon>Pezizomycotina</taxon>
        <taxon>Sordariomycetes</taxon>
        <taxon>Sordariomycetidae</taxon>
        <taxon>Thyridiales</taxon>
        <taxon>Thyridiaceae</taxon>
        <taxon>Thyridium</taxon>
    </lineage>
</organism>
<dbReference type="FunCoup" id="A0A507ASL0">
    <property type="interactions" value="14"/>
</dbReference>
<dbReference type="InterPro" id="IPR002575">
    <property type="entry name" value="Aminoglycoside_PTrfase"/>
</dbReference>
<feature type="domain" description="Aminoglycoside phosphotransferase" evidence="2">
    <location>
        <begin position="52"/>
        <end position="308"/>
    </location>
</feature>
<dbReference type="Pfam" id="PF01636">
    <property type="entry name" value="APH"/>
    <property type="match status" value="1"/>
</dbReference>
<evidence type="ECO:0000313" key="3">
    <source>
        <dbReference type="EMBL" id="TPX12982.1"/>
    </source>
</evidence>
<feature type="region of interest" description="Disordered" evidence="1">
    <location>
        <begin position="323"/>
        <end position="358"/>
    </location>
</feature>
<gene>
    <name evidence="3" type="ORF">E0L32_006627</name>
</gene>
<name>A0A507ASL0_9PEZI</name>